<name>A0A401HQQ0_9EURY</name>
<evidence type="ECO:0000313" key="2">
    <source>
        <dbReference type="Proteomes" id="UP000290527"/>
    </source>
</evidence>
<gene>
    <name evidence="1" type="ORF">MHHB_P0799</name>
</gene>
<keyword evidence="2" id="KW-1185">Reference proteome</keyword>
<dbReference type="EMBL" id="BFAX01000003">
    <property type="protein sequence ID" value="GBF36569.1"/>
    <property type="molecule type" value="Genomic_DNA"/>
</dbReference>
<protein>
    <submittedName>
        <fullName evidence="1">Transposase, IS605 OrfB family</fullName>
    </submittedName>
</protein>
<proteinExistence type="predicted"/>
<dbReference type="Proteomes" id="UP000290527">
    <property type="component" value="Unassembled WGS sequence"/>
</dbReference>
<sequence>MLPILRRSGVTLKGCETDDLLPMNPEGVEVDVHQGGCMSIKDYTAEPLLLIYSMFYLVYKDLIIHGDKDG</sequence>
<comment type="caution">
    <text evidence="1">The sequence shown here is derived from an EMBL/GenBank/DDBJ whole genome shotgun (WGS) entry which is preliminary data.</text>
</comment>
<accession>A0A401HQQ0</accession>
<evidence type="ECO:0000313" key="1">
    <source>
        <dbReference type="EMBL" id="GBF36569.1"/>
    </source>
</evidence>
<organism evidence="1 2">
    <name type="scientific">Methanofervidicoccus abyssi</name>
    <dbReference type="NCBI Taxonomy" id="2082189"/>
    <lineage>
        <taxon>Archaea</taxon>
        <taxon>Methanobacteriati</taxon>
        <taxon>Methanobacteriota</taxon>
        <taxon>Methanomada group</taxon>
        <taxon>Methanococci</taxon>
        <taxon>Methanococcales</taxon>
        <taxon>Methanofervidicoccus</taxon>
    </lineage>
</organism>
<reference evidence="1 2" key="1">
    <citation type="journal article" date="2019" name="Int. J. Syst. Evol. Microbiol.">
        <title>Methanofervidicoccus abyssi gen. nov., sp. nov., a hydrogenotrophic methanogen, isolated from a hydrothermal vent chimney in the Mid-Cayman Spreading Center, the Caribbean Sea.</title>
        <authorList>
            <person name="Sakai S."/>
            <person name="Takaki Y."/>
            <person name="Miyazaki M."/>
            <person name="Ogawara M."/>
            <person name="Yanagawa K."/>
            <person name="Miyazaki J."/>
            <person name="Takai K."/>
        </authorList>
    </citation>
    <scope>NUCLEOTIDE SEQUENCE [LARGE SCALE GENOMIC DNA]</scope>
    <source>
        <strain evidence="1 2">HHB</strain>
    </source>
</reference>
<dbReference type="AlphaFoldDB" id="A0A401HQQ0"/>